<keyword evidence="2" id="KW-1185">Reference proteome</keyword>
<name>A0ABY6K9G4_9ARAC</name>
<reference evidence="1 2" key="1">
    <citation type="submission" date="2022-01" db="EMBL/GenBank/DDBJ databases">
        <title>A chromosomal length assembly of Cordylochernes scorpioides.</title>
        <authorList>
            <person name="Zeh D."/>
            <person name="Zeh J."/>
        </authorList>
    </citation>
    <scope>NUCLEOTIDE SEQUENCE [LARGE SCALE GENOMIC DNA]</scope>
    <source>
        <strain evidence="1">IN4F17</strain>
        <tissue evidence="1">Whole Body</tissue>
    </source>
</reference>
<evidence type="ECO:0000313" key="1">
    <source>
        <dbReference type="EMBL" id="UYV65403.1"/>
    </source>
</evidence>
<sequence length="168" mass="18610">MVTLLVMVGEGVREEKFSSSGGLWMFAVSTLDLLGSGDVLDGFRELCYDVRGCGWHAAPNIEYKRCSSCIPGLEALTGYYQPVQLNPGQPKSAPNTLNIFTQHLETENTSFMEKLSGLNNIRINNSRPDQVNAHTLKIFTQHLETENTSFMANLSSLNDIRINISRPG</sequence>
<protein>
    <submittedName>
        <fullName evidence="1">Uncharacterized protein</fullName>
    </submittedName>
</protein>
<gene>
    <name evidence="1" type="ORF">LAZ67_3004243</name>
</gene>
<dbReference type="Proteomes" id="UP001235939">
    <property type="component" value="Chromosome 03"/>
</dbReference>
<organism evidence="1 2">
    <name type="scientific">Cordylochernes scorpioides</name>
    <dbReference type="NCBI Taxonomy" id="51811"/>
    <lineage>
        <taxon>Eukaryota</taxon>
        <taxon>Metazoa</taxon>
        <taxon>Ecdysozoa</taxon>
        <taxon>Arthropoda</taxon>
        <taxon>Chelicerata</taxon>
        <taxon>Arachnida</taxon>
        <taxon>Pseudoscorpiones</taxon>
        <taxon>Cheliferoidea</taxon>
        <taxon>Chernetidae</taxon>
        <taxon>Cordylochernes</taxon>
    </lineage>
</organism>
<accession>A0ABY6K9G4</accession>
<dbReference type="EMBL" id="CP092865">
    <property type="protein sequence ID" value="UYV65403.1"/>
    <property type="molecule type" value="Genomic_DNA"/>
</dbReference>
<proteinExistence type="predicted"/>
<evidence type="ECO:0000313" key="2">
    <source>
        <dbReference type="Proteomes" id="UP001235939"/>
    </source>
</evidence>